<dbReference type="AlphaFoldDB" id="A0A6B9ZD42"/>
<dbReference type="EMBL" id="CP048113">
    <property type="protein sequence ID" value="QHS60067.1"/>
    <property type="molecule type" value="Genomic_DNA"/>
</dbReference>
<organism evidence="3 4">
    <name type="scientific">Chitinophaga agri</name>
    <dbReference type="NCBI Taxonomy" id="2703787"/>
    <lineage>
        <taxon>Bacteria</taxon>
        <taxon>Pseudomonadati</taxon>
        <taxon>Bacteroidota</taxon>
        <taxon>Chitinophagia</taxon>
        <taxon>Chitinophagales</taxon>
        <taxon>Chitinophagaceae</taxon>
        <taxon>Chitinophaga</taxon>
    </lineage>
</organism>
<name>A0A6B9ZD42_9BACT</name>
<reference evidence="3 4" key="1">
    <citation type="submission" date="2020-01" db="EMBL/GenBank/DDBJ databases">
        <title>Complete genome sequence of Chitinophaga sp. H33E-04 isolated from quinoa roots.</title>
        <authorList>
            <person name="Weon H.-Y."/>
            <person name="Lee S.A."/>
        </authorList>
    </citation>
    <scope>NUCLEOTIDE SEQUENCE [LARGE SCALE GENOMIC DNA]</scope>
    <source>
        <strain evidence="3 4">H33E-04</strain>
    </source>
</reference>
<evidence type="ECO:0000259" key="2">
    <source>
        <dbReference type="Pfam" id="PF10988"/>
    </source>
</evidence>
<feature type="chain" id="PRO_5025626498" evidence="1">
    <location>
        <begin position="24"/>
        <end position="246"/>
    </location>
</feature>
<evidence type="ECO:0000313" key="3">
    <source>
        <dbReference type="EMBL" id="QHS60067.1"/>
    </source>
</evidence>
<proteinExistence type="predicted"/>
<accession>A0A6B9ZD42</accession>
<dbReference type="Pfam" id="PF10988">
    <property type="entry name" value="DUF2807"/>
    <property type="match status" value="1"/>
</dbReference>
<dbReference type="InterPro" id="IPR021255">
    <property type="entry name" value="DUF2807"/>
</dbReference>
<dbReference type="PANTHER" id="PTHR39200">
    <property type="entry name" value="HYPOTHETICAL EXPORTED PROTEIN"/>
    <property type="match status" value="1"/>
</dbReference>
<evidence type="ECO:0000256" key="1">
    <source>
        <dbReference type="SAM" id="SignalP"/>
    </source>
</evidence>
<protein>
    <submittedName>
        <fullName evidence="3">DUF2807 domain-containing protein</fullName>
    </submittedName>
</protein>
<keyword evidence="4" id="KW-1185">Reference proteome</keyword>
<evidence type="ECO:0000313" key="4">
    <source>
        <dbReference type="Proteomes" id="UP000476411"/>
    </source>
</evidence>
<dbReference type="PANTHER" id="PTHR39200:SF1">
    <property type="entry name" value="AUTO-TRANSPORTER ADHESIN HEAD GIN DOMAIN-CONTAINING PROTEIN-RELATED"/>
    <property type="match status" value="1"/>
</dbReference>
<dbReference type="Gene3D" id="2.160.20.120">
    <property type="match status" value="1"/>
</dbReference>
<feature type="domain" description="Putative auto-transporter adhesin head GIN" evidence="2">
    <location>
        <begin position="49"/>
        <end position="230"/>
    </location>
</feature>
<dbReference type="Proteomes" id="UP000476411">
    <property type="component" value="Chromosome"/>
</dbReference>
<dbReference type="RefSeq" id="WP_162331761.1">
    <property type="nucleotide sequence ID" value="NZ_CP048113.1"/>
</dbReference>
<dbReference type="KEGG" id="chih:GWR21_10810"/>
<sequence>MKTLRLHWLLPVSLVLFTFAASAFTIKINNEKVTGSGNIRSESRDQGQFRSIITSGSYNVYITPGAKSDIRIEADDNLLPLIETKVRGNDLEIQTKKGYDIRPTKTINIYVTIDQLEELKSSGNGGFYSKGQLKGNDVKFSFSGSSNTAIDLKASNLDVSVSGTAKLNLKGNIPATKYDISGTADVEALDLQASNAEVNISGTGKLDIAADKKLNVAVSGMAKVRYKGTPVINQSSSGSAKISRIE</sequence>
<gene>
    <name evidence="3" type="ORF">GWR21_10810</name>
</gene>
<feature type="signal peptide" evidence="1">
    <location>
        <begin position="1"/>
        <end position="23"/>
    </location>
</feature>
<keyword evidence="1" id="KW-0732">Signal</keyword>